<dbReference type="InterPro" id="IPR005814">
    <property type="entry name" value="Aminotrans_3"/>
</dbReference>
<dbReference type="PIRSF" id="PIRSF000521">
    <property type="entry name" value="Transaminase_4ab_Lys_Orn"/>
    <property type="match status" value="1"/>
</dbReference>
<dbReference type="SUPFAM" id="SSF53383">
    <property type="entry name" value="PLP-dependent transferases"/>
    <property type="match status" value="1"/>
</dbReference>
<comment type="cofactor">
    <cofactor evidence="1">
        <name>pyridoxal 5'-phosphate</name>
        <dbReference type="ChEBI" id="CHEBI:597326"/>
    </cofactor>
</comment>
<evidence type="ECO:0000256" key="4">
    <source>
        <dbReference type="RuleBase" id="RU003560"/>
    </source>
</evidence>
<comment type="similarity">
    <text evidence="2 4">Belongs to the class-III pyridoxal-phosphate-dependent aminotransferase family.</text>
</comment>
<proteinExistence type="inferred from homology"/>
<dbReference type="InterPro" id="IPR015424">
    <property type="entry name" value="PyrdxlP-dep_Trfase"/>
</dbReference>
<accession>A0ABT3KTZ6</accession>
<dbReference type="Gene3D" id="3.90.1150.10">
    <property type="entry name" value="Aspartate Aminotransferase, domain 1"/>
    <property type="match status" value="1"/>
</dbReference>
<evidence type="ECO:0000256" key="1">
    <source>
        <dbReference type="ARBA" id="ARBA00001933"/>
    </source>
</evidence>
<comment type="caution">
    <text evidence="5">The sequence shown here is derived from an EMBL/GenBank/DDBJ whole genome shotgun (WGS) entry which is preliminary data.</text>
</comment>
<dbReference type="InterPro" id="IPR015421">
    <property type="entry name" value="PyrdxlP-dep_Trfase_major"/>
</dbReference>
<dbReference type="EMBL" id="QZCW01000002">
    <property type="protein sequence ID" value="MCW5321809.1"/>
    <property type="molecule type" value="Genomic_DNA"/>
</dbReference>
<sequence length="455" mass="49850">MQTSPSRTAHWQSLDVHHHMHPFTDHVELANEKPMVIERAEGVYIYDSEGRQLLDGMAGLWCVNVGYGREEIVDAVARQMRQLPFYNTFFKTTTPAALELAHKLSTLTPEGIDYFFFSNSGSEANDTNIRLAQSYWQLLGRPERKVIISRNNAYHGSTIAAASLTGMASMHDIPACPIDGIVHIANPDWYACAQDMTEDEYGLQTAQALEAKVLELGAENIAAFFAEPIQGAGGVIVAPKTYWPEIQRICRKYDILLVVDEVITGFGRTGAWFGAQTFGIQPDLMTLAKGLSSGYLPISASGVSERVAKVLRSKPGRFPHGYTYSGHPAAAAAALKNIEIMERERLVQQVGERTGPCFQNALARLLDHPMVGHVRGHGLMACVVFSPDKTRRAAFNPLGGFATKVRNHCFANGLVTRAVGDGLVFAPPLVITEAQIGELVHKLRKSLDEVLAHGV</sequence>
<dbReference type="GO" id="GO:0008483">
    <property type="term" value="F:transaminase activity"/>
    <property type="evidence" value="ECO:0007669"/>
    <property type="project" value="UniProtKB-KW"/>
</dbReference>
<dbReference type="PANTHER" id="PTHR43094:SF1">
    <property type="entry name" value="AMINOTRANSFERASE CLASS-III"/>
    <property type="match status" value="1"/>
</dbReference>
<dbReference type="Pfam" id="PF00202">
    <property type="entry name" value="Aminotran_3"/>
    <property type="match status" value="1"/>
</dbReference>
<evidence type="ECO:0000256" key="3">
    <source>
        <dbReference type="ARBA" id="ARBA00022898"/>
    </source>
</evidence>
<organism evidence="5 6">
    <name type="scientific">Verminephrobacter aporrectodeae subsp. tuberculatae</name>
    <dbReference type="NCBI Taxonomy" id="1110392"/>
    <lineage>
        <taxon>Bacteria</taxon>
        <taxon>Pseudomonadati</taxon>
        <taxon>Pseudomonadota</taxon>
        <taxon>Betaproteobacteria</taxon>
        <taxon>Burkholderiales</taxon>
        <taxon>Comamonadaceae</taxon>
        <taxon>Verminephrobacter</taxon>
    </lineage>
</organism>
<dbReference type="PANTHER" id="PTHR43094">
    <property type="entry name" value="AMINOTRANSFERASE"/>
    <property type="match status" value="1"/>
</dbReference>
<keyword evidence="5" id="KW-0808">Transferase</keyword>
<dbReference type="InterPro" id="IPR015422">
    <property type="entry name" value="PyrdxlP-dep_Trfase_small"/>
</dbReference>
<protein>
    <submittedName>
        <fullName evidence="5">Aspartate aminotransferase family protein</fullName>
    </submittedName>
</protein>
<keyword evidence="3 4" id="KW-0663">Pyridoxal phosphate</keyword>
<dbReference type="NCBIfam" id="NF005682">
    <property type="entry name" value="PRK07480.1"/>
    <property type="match status" value="1"/>
</dbReference>
<gene>
    <name evidence="5" type="ORF">D5039_11780</name>
</gene>
<dbReference type="PROSITE" id="PS00600">
    <property type="entry name" value="AA_TRANSFER_CLASS_3"/>
    <property type="match status" value="1"/>
</dbReference>
<evidence type="ECO:0000313" key="6">
    <source>
        <dbReference type="Proteomes" id="UP001208935"/>
    </source>
</evidence>
<dbReference type="CDD" id="cd00610">
    <property type="entry name" value="OAT_like"/>
    <property type="match status" value="1"/>
</dbReference>
<reference evidence="6" key="1">
    <citation type="submission" date="2023-07" db="EMBL/GenBank/DDBJ databases">
        <title>Verminephrobacter genomes.</title>
        <authorList>
            <person name="Lund M.B."/>
        </authorList>
    </citation>
    <scope>NUCLEOTIDE SEQUENCE [LARGE SCALE GENOMIC DNA]</scope>
    <source>
        <strain evidence="6">AtM5-05</strain>
    </source>
</reference>
<evidence type="ECO:0000313" key="5">
    <source>
        <dbReference type="EMBL" id="MCW5321809.1"/>
    </source>
</evidence>
<dbReference type="RefSeq" id="WP_265282320.1">
    <property type="nucleotide sequence ID" value="NZ_QZCW01000002.1"/>
</dbReference>
<dbReference type="Proteomes" id="UP001208935">
    <property type="component" value="Unassembled WGS sequence"/>
</dbReference>
<keyword evidence="5" id="KW-0032">Aminotransferase</keyword>
<evidence type="ECO:0000256" key="2">
    <source>
        <dbReference type="ARBA" id="ARBA00008954"/>
    </source>
</evidence>
<dbReference type="InterPro" id="IPR049704">
    <property type="entry name" value="Aminotrans_3_PPA_site"/>
</dbReference>
<dbReference type="NCBIfam" id="NF004767">
    <property type="entry name" value="PRK06105.1"/>
    <property type="match status" value="1"/>
</dbReference>
<keyword evidence="6" id="KW-1185">Reference proteome</keyword>
<name>A0ABT3KTZ6_9BURK</name>
<dbReference type="Gene3D" id="3.40.640.10">
    <property type="entry name" value="Type I PLP-dependent aspartate aminotransferase-like (Major domain)"/>
    <property type="match status" value="1"/>
</dbReference>